<reference evidence="8" key="1">
    <citation type="submission" date="2020-03" db="EMBL/GenBank/DDBJ databases">
        <title>FDA dAtabase for Regulatory Grade micrObial Sequences (FDA-ARGOS): Supporting development and validation of Infectious Disease Dx tests.</title>
        <authorList>
            <person name="Campos J."/>
            <person name="Goldberg B."/>
            <person name="Tallon L."/>
            <person name="Sadzewicz L."/>
            <person name="Vavikolanu K."/>
            <person name="Mehta A."/>
            <person name="Aluvathingal J."/>
            <person name="Nadendla S."/>
            <person name="Nandy P."/>
            <person name="Geyer C."/>
            <person name="Yan Y."/>
            <person name="Sichtig H."/>
        </authorList>
    </citation>
    <scope>NUCLEOTIDE SEQUENCE [LARGE SCALE GENOMIC DNA]</scope>
    <source>
        <strain evidence="8">FDAARGOS_652</strain>
    </source>
</reference>
<dbReference type="GO" id="GO:0031625">
    <property type="term" value="F:ubiquitin protein ligase binding"/>
    <property type="evidence" value="ECO:0007669"/>
    <property type="project" value="InterPro"/>
</dbReference>
<dbReference type="SUPFAM" id="SSF75632">
    <property type="entry name" value="Cullin homology domain"/>
    <property type="match status" value="1"/>
</dbReference>
<dbReference type="Pfam" id="PF10557">
    <property type="entry name" value="Cullin_Nedd8"/>
    <property type="match status" value="1"/>
</dbReference>
<evidence type="ECO:0000256" key="2">
    <source>
        <dbReference type="ARBA" id="ARBA00022499"/>
    </source>
</evidence>
<dbReference type="Gene3D" id="3.30.230.130">
    <property type="entry name" value="Cullin, Chain C, Domain 2"/>
    <property type="match status" value="1"/>
</dbReference>
<evidence type="ECO:0000256" key="1">
    <source>
        <dbReference type="ARBA" id="ARBA00006019"/>
    </source>
</evidence>
<dbReference type="InterPro" id="IPR016159">
    <property type="entry name" value="Cullin_repeat-like_dom_sf"/>
</dbReference>
<dbReference type="AlphaFoldDB" id="A0A8X7NPP1"/>
<sequence length="851" mass="97392">MIPAGGRRSKIRPPRKSLISSSTSSEDPITDPADDFAKNWSILQNAITQIQSKNVSSLSYEQLYRKAYVLVLRKFGGQLYDNVADTVKQHLLEQRSRLASLRSSPEQFMRLLTQEWDEHLQSMKFISDVLMYLNRVYVKEHKKLLIYDLGIQLFKEYVVSYNDNEIGSRMIHIVLDEISKSRTGIVVTSSMYITKIINMMESLTESNLSSEIQYGDNYYQTVFEPLLLQNSNDFFSNLSKDFIAFNSGSKYLHATFQFINEEEKRIKFLLPQTTHAKLTALMDSVFIKDKIDKVIQSQQEGLDYWLQPVMANITRDSGFQDSNHRTELKILYQLIGRIDDEYQLLRLRLKEAIVAQGSSIPDIIRSTVEVAGPEKKGGSSSQTTFAIKWVDAVLQYRSSMLEIWQESFDQNLVVEQTLTYAMRDFINGTKGKNSATSINAPDLLSIYMDYHIKQLSKGSTGKELSTQSGDQTEILMNKSVQLLRFIKDKDAFEAYYANHFAKRFLNAKGSTIGASKSGDIEEMLLSKLCEELGSSSLDKVIKMNKDIKISRDTTRDWKNHLSKVEQSSSLIELDLKICNVSVWPNSLTKDYKSSKPDGEEFAFKWPRQLRETIREFEEFWLSGKKNDNKSLYWSPKFGSIDLKITYPSKTYEINLSVYSAIIMLLFAPGSSLDGEPNSAFEETKEYSYRDIVELTGIPSLELKRHLQSIAVAPKSRLLIKIPMSKDIKEDDVFRLNDKFKSPTVKVKVPTVSLASSTASGKNKKSKEQEETDAVNANISEGRRIEINAAIVRILKSRRTVKHNELIEGLVKQLSNRFQPSVVSIKQQIEDLIDKEYLERDANDRNVYHYIA</sequence>
<dbReference type="InterPro" id="IPR036388">
    <property type="entry name" value="WH-like_DNA-bd_sf"/>
</dbReference>
<protein>
    <submittedName>
        <fullName evidence="8">Cullin family protein</fullName>
    </submittedName>
</protein>
<dbReference type="PANTHER" id="PTHR11932">
    <property type="entry name" value="CULLIN"/>
    <property type="match status" value="1"/>
</dbReference>
<dbReference type="SMART" id="SM00884">
    <property type="entry name" value="Cullin_Nedd8"/>
    <property type="match status" value="1"/>
</dbReference>
<dbReference type="Proteomes" id="UP000590412">
    <property type="component" value="Unassembled WGS sequence"/>
</dbReference>
<evidence type="ECO:0000256" key="5">
    <source>
        <dbReference type="RuleBase" id="RU003829"/>
    </source>
</evidence>
<comment type="similarity">
    <text evidence="1 4 5">Belongs to the cullin family.</text>
</comment>
<comment type="caution">
    <text evidence="8">The sequence shown here is derived from an EMBL/GenBank/DDBJ whole genome shotgun (WGS) entry which is preliminary data.</text>
</comment>
<keyword evidence="2" id="KW-1017">Isopeptide bond</keyword>
<dbReference type="InterPro" id="IPR036317">
    <property type="entry name" value="Cullin_homology_sf"/>
</dbReference>
<evidence type="ECO:0000256" key="6">
    <source>
        <dbReference type="SAM" id="MobiDB-lite"/>
    </source>
</evidence>
<organism evidence="8 9">
    <name type="scientific">Candida parapsilosis</name>
    <name type="common">Yeast</name>
    <dbReference type="NCBI Taxonomy" id="5480"/>
    <lineage>
        <taxon>Eukaryota</taxon>
        <taxon>Fungi</taxon>
        <taxon>Dikarya</taxon>
        <taxon>Ascomycota</taxon>
        <taxon>Saccharomycotina</taxon>
        <taxon>Pichiomycetes</taxon>
        <taxon>Debaryomycetaceae</taxon>
        <taxon>Candida/Lodderomyces clade</taxon>
        <taxon>Candida</taxon>
    </lineage>
</organism>
<dbReference type="Pfam" id="PF26557">
    <property type="entry name" value="Cullin_AB"/>
    <property type="match status" value="1"/>
</dbReference>
<dbReference type="Pfam" id="PF00888">
    <property type="entry name" value="Cullin"/>
    <property type="match status" value="1"/>
</dbReference>
<gene>
    <name evidence="8" type="ORF">FOB60_003377</name>
</gene>
<dbReference type="PROSITE" id="PS50069">
    <property type="entry name" value="CULLIN_2"/>
    <property type="match status" value="1"/>
</dbReference>
<feature type="region of interest" description="Disordered" evidence="6">
    <location>
        <begin position="1"/>
        <end position="30"/>
    </location>
</feature>
<feature type="compositionally biased region" description="Polar residues" evidence="6">
    <location>
        <begin position="18"/>
        <end position="27"/>
    </location>
</feature>
<dbReference type="SUPFAM" id="SSF46785">
    <property type="entry name" value="Winged helix' DNA-binding domain"/>
    <property type="match status" value="1"/>
</dbReference>
<dbReference type="InterPro" id="IPR059120">
    <property type="entry name" value="Cullin-like_AB"/>
</dbReference>
<dbReference type="FunFam" id="1.10.10.10:FF:000014">
    <property type="entry name" value="Cullin 1"/>
    <property type="match status" value="1"/>
</dbReference>
<evidence type="ECO:0000256" key="3">
    <source>
        <dbReference type="ARBA" id="ARBA00022843"/>
    </source>
</evidence>
<dbReference type="Gene3D" id="1.20.1310.10">
    <property type="entry name" value="Cullin Repeats"/>
    <property type="match status" value="4"/>
</dbReference>
<evidence type="ECO:0000256" key="4">
    <source>
        <dbReference type="PROSITE-ProRule" id="PRU00330"/>
    </source>
</evidence>
<dbReference type="Gene3D" id="1.10.10.10">
    <property type="entry name" value="Winged helix-like DNA-binding domain superfamily/Winged helix DNA-binding domain"/>
    <property type="match status" value="1"/>
</dbReference>
<evidence type="ECO:0000313" key="9">
    <source>
        <dbReference type="Proteomes" id="UP000590412"/>
    </source>
</evidence>
<dbReference type="SMART" id="SM00182">
    <property type="entry name" value="CULLIN"/>
    <property type="match status" value="1"/>
</dbReference>
<evidence type="ECO:0000259" key="7">
    <source>
        <dbReference type="PROSITE" id="PS50069"/>
    </source>
</evidence>
<dbReference type="OrthoDB" id="27073at2759"/>
<dbReference type="InterPro" id="IPR016158">
    <property type="entry name" value="Cullin_homology"/>
</dbReference>
<dbReference type="InterPro" id="IPR045093">
    <property type="entry name" value="Cullin"/>
</dbReference>
<dbReference type="EMBL" id="JABWAB010000004">
    <property type="protein sequence ID" value="KAF6053121.1"/>
    <property type="molecule type" value="Genomic_DNA"/>
</dbReference>
<dbReference type="GO" id="GO:0031461">
    <property type="term" value="C:cullin-RING ubiquitin ligase complex"/>
    <property type="evidence" value="ECO:0007669"/>
    <property type="project" value="InterPro"/>
</dbReference>
<dbReference type="InterPro" id="IPR036390">
    <property type="entry name" value="WH_DNA-bd_sf"/>
</dbReference>
<dbReference type="PROSITE" id="PS01256">
    <property type="entry name" value="CULLIN_1"/>
    <property type="match status" value="1"/>
</dbReference>
<dbReference type="SUPFAM" id="SSF74788">
    <property type="entry name" value="Cullin repeat-like"/>
    <property type="match status" value="1"/>
</dbReference>
<feature type="domain" description="Cullin family profile" evidence="7">
    <location>
        <begin position="439"/>
        <end position="710"/>
    </location>
</feature>
<proteinExistence type="inferred from homology"/>
<dbReference type="InterPro" id="IPR016157">
    <property type="entry name" value="Cullin_CS"/>
</dbReference>
<name>A0A8X7NPP1_CANPA</name>
<dbReference type="InterPro" id="IPR019559">
    <property type="entry name" value="Cullin_neddylation_domain"/>
</dbReference>
<dbReference type="GO" id="GO:0006511">
    <property type="term" value="P:ubiquitin-dependent protein catabolic process"/>
    <property type="evidence" value="ECO:0007669"/>
    <property type="project" value="InterPro"/>
</dbReference>
<keyword evidence="3" id="KW-0832">Ubl conjugation</keyword>
<accession>A0A8X7NPP1</accession>
<evidence type="ECO:0000313" key="8">
    <source>
        <dbReference type="EMBL" id="KAF6053121.1"/>
    </source>
</evidence>
<dbReference type="InterPro" id="IPR001373">
    <property type="entry name" value="Cullin_N"/>
</dbReference>